<dbReference type="AlphaFoldDB" id="A0AAN7CLB8"/>
<dbReference type="PANTHER" id="PTHR10039">
    <property type="entry name" value="AMELOGENIN"/>
    <property type="match status" value="1"/>
</dbReference>
<gene>
    <name evidence="3" type="ORF">C7999DRAFT_44139</name>
</gene>
<accession>A0AAN7CLB8</accession>
<evidence type="ECO:0000259" key="2">
    <source>
        <dbReference type="Pfam" id="PF24883"/>
    </source>
</evidence>
<name>A0AAN7CLB8_9PEZI</name>
<feature type="domain" description="Nephrocystin 3-like N-terminal" evidence="2">
    <location>
        <begin position="67"/>
        <end position="225"/>
    </location>
</feature>
<evidence type="ECO:0000313" key="3">
    <source>
        <dbReference type="EMBL" id="KAK4244155.1"/>
    </source>
</evidence>
<dbReference type="EMBL" id="MU857754">
    <property type="protein sequence ID" value="KAK4244155.1"/>
    <property type="molecule type" value="Genomic_DNA"/>
</dbReference>
<proteinExistence type="predicted"/>
<dbReference type="Pfam" id="PF24883">
    <property type="entry name" value="NPHP3_N"/>
    <property type="match status" value="1"/>
</dbReference>
<organism evidence="3 4">
    <name type="scientific">Corynascus novoguineensis</name>
    <dbReference type="NCBI Taxonomy" id="1126955"/>
    <lineage>
        <taxon>Eukaryota</taxon>
        <taxon>Fungi</taxon>
        <taxon>Dikarya</taxon>
        <taxon>Ascomycota</taxon>
        <taxon>Pezizomycotina</taxon>
        <taxon>Sordariomycetes</taxon>
        <taxon>Sordariomycetidae</taxon>
        <taxon>Sordariales</taxon>
        <taxon>Chaetomiaceae</taxon>
        <taxon>Corynascus</taxon>
    </lineage>
</organism>
<reference evidence="3" key="2">
    <citation type="submission" date="2023-05" db="EMBL/GenBank/DDBJ databases">
        <authorList>
            <consortium name="Lawrence Berkeley National Laboratory"/>
            <person name="Steindorff A."/>
            <person name="Hensen N."/>
            <person name="Bonometti L."/>
            <person name="Westerberg I."/>
            <person name="Brannstrom I.O."/>
            <person name="Guillou S."/>
            <person name="Cros-Aarteil S."/>
            <person name="Calhoun S."/>
            <person name="Haridas S."/>
            <person name="Kuo A."/>
            <person name="Mondo S."/>
            <person name="Pangilinan J."/>
            <person name="Riley R."/>
            <person name="Labutti K."/>
            <person name="Andreopoulos B."/>
            <person name="Lipzen A."/>
            <person name="Chen C."/>
            <person name="Yanf M."/>
            <person name="Daum C."/>
            <person name="Ng V."/>
            <person name="Clum A."/>
            <person name="Ohm R."/>
            <person name="Martin F."/>
            <person name="Silar P."/>
            <person name="Natvig D."/>
            <person name="Lalanne C."/>
            <person name="Gautier V."/>
            <person name="Ament-Velasquez S.L."/>
            <person name="Kruys A."/>
            <person name="Hutchinson M.I."/>
            <person name="Powell A.J."/>
            <person name="Barry K."/>
            <person name="Miller A.N."/>
            <person name="Grigoriev I.V."/>
            <person name="Debuchy R."/>
            <person name="Gladieux P."/>
            <person name="Thoren M.H."/>
            <person name="Johannesson H."/>
        </authorList>
    </citation>
    <scope>NUCLEOTIDE SEQUENCE</scope>
    <source>
        <strain evidence="3">CBS 359.72</strain>
    </source>
</reference>
<protein>
    <submittedName>
        <fullName evidence="3">Vegetative incompatibility protein HET-E-1</fullName>
    </submittedName>
</protein>
<dbReference type="Proteomes" id="UP001303647">
    <property type="component" value="Unassembled WGS sequence"/>
</dbReference>
<dbReference type="PANTHER" id="PTHR10039:SF14">
    <property type="entry name" value="NACHT DOMAIN-CONTAINING PROTEIN"/>
    <property type="match status" value="1"/>
</dbReference>
<reference evidence="3" key="1">
    <citation type="journal article" date="2023" name="Mol. Phylogenet. Evol.">
        <title>Genome-scale phylogeny and comparative genomics of the fungal order Sordariales.</title>
        <authorList>
            <person name="Hensen N."/>
            <person name="Bonometti L."/>
            <person name="Westerberg I."/>
            <person name="Brannstrom I.O."/>
            <person name="Guillou S."/>
            <person name="Cros-Aarteil S."/>
            <person name="Calhoun S."/>
            <person name="Haridas S."/>
            <person name="Kuo A."/>
            <person name="Mondo S."/>
            <person name="Pangilinan J."/>
            <person name="Riley R."/>
            <person name="LaButti K."/>
            <person name="Andreopoulos B."/>
            <person name="Lipzen A."/>
            <person name="Chen C."/>
            <person name="Yan M."/>
            <person name="Daum C."/>
            <person name="Ng V."/>
            <person name="Clum A."/>
            <person name="Steindorff A."/>
            <person name="Ohm R.A."/>
            <person name="Martin F."/>
            <person name="Silar P."/>
            <person name="Natvig D.O."/>
            <person name="Lalanne C."/>
            <person name="Gautier V."/>
            <person name="Ament-Velasquez S.L."/>
            <person name="Kruys A."/>
            <person name="Hutchinson M.I."/>
            <person name="Powell A.J."/>
            <person name="Barry K."/>
            <person name="Miller A.N."/>
            <person name="Grigoriev I.V."/>
            <person name="Debuchy R."/>
            <person name="Gladieux P."/>
            <person name="Hiltunen Thoren M."/>
            <person name="Johannesson H."/>
        </authorList>
    </citation>
    <scope>NUCLEOTIDE SEQUENCE</scope>
    <source>
        <strain evidence="3">CBS 359.72</strain>
    </source>
</reference>
<dbReference type="InterPro" id="IPR056884">
    <property type="entry name" value="NPHP3-like_N"/>
</dbReference>
<keyword evidence="4" id="KW-1185">Reference proteome</keyword>
<evidence type="ECO:0000256" key="1">
    <source>
        <dbReference type="ARBA" id="ARBA00022737"/>
    </source>
</evidence>
<evidence type="ECO:0000313" key="4">
    <source>
        <dbReference type="Proteomes" id="UP001303647"/>
    </source>
</evidence>
<keyword evidence="1" id="KW-0677">Repeat</keyword>
<sequence length="228" mass="25736">MMRARSTFSRSRVFGQGAVHVLSRAMPRSRAVGTDDKDFLDVYESIQILDFRVTRIEQTKGGLLVDSYRWVLDNTDFRRWRDDGPSRLLWIKGDPGNETTMLLCGIINELKAAPNSSLLSSSFCQSTDANINNATAILHSLIYLLVDQKPSLISHVQKKYDAMGNPLFRDVNVWVALSEIFTDILKYSSLPSTRLIVDALDECIEGLDKLLELVVRTSSKVRLPLEIN</sequence>
<comment type="caution">
    <text evidence="3">The sequence shown here is derived from an EMBL/GenBank/DDBJ whole genome shotgun (WGS) entry which is preliminary data.</text>
</comment>